<feature type="compositionally biased region" description="Low complexity" evidence="1">
    <location>
        <begin position="84"/>
        <end position="94"/>
    </location>
</feature>
<proteinExistence type="predicted"/>
<dbReference type="OrthoDB" id="2440921at2759"/>
<evidence type="ECO:0000313" key="3">
    <source>
        <dbReference type="Proteomes" id="UP000807716"/>
    </source>
</evidence>
<dbReference type="Proteomes" id="UP000807716">
    <property type="component" value="Unassembled WGS sequence"/>
</dbReference>
<accession>A0A9P6QEY8</accession>
<feature type="region of interest" description="Disordered" evidence="1">
    <location>
        <begin position="83"/>
        <end position="104"/>
    </location>
</feature>
<organism evidence="2 3">
    <name type="scientific">Actinomortierella ambigua</name>
    <dbReference type="NCBI Taxonomy" id="1343610"/>
    <lineage>
        <taxon>Eukaryota</taxon>
        <taxon>Fungi</taxon>
        <taxon>Fungi incertae sedis</taxon>
        <taxon>Mucoromycota</taxon>
        <taxon>Mortierellomycotina</taxon>
        <taxon>Mortierellomycetes</taxon>
        <taxon>Mortierellales</taxon>
        <taxon>Mortierellaceae</taxon>
        <taxon>Actinomortierella</taxon>
    </lineage>
</organism>
<reference evidence="2" key="1">
    <citation type="journal article" date="2020" name="Fungal Divers.">
        <title>Resolving the Mortierellaceae phylogeny through synthesis of multi-gene phylogenetics and phylogenomics.</title>
        <authorList>
            <person name="Vandepol N."/>
            <person name="Liber J."/>
            <person name="Desiro A."/>
            <person name="Na H."/>
            <person name="Kennedy M."/>
            <person name="Barry K."/>
            <person name="Grigoriev I.V."/>
            <person name="Miller A.N."/>
            <person name="O'Donnell K."/>
            <person name="Stajich J.E."/>
            <person name="Bonito G."/>
        </authorList>
    </citation>
    <scope>NUCLEOTIDE SEQUENCE</scope>
    <source>
        <strain evidence="2">BC1065</strain>
    </source>
</reference>
<feature type="compositionally biased region" description="Basic and acidic residues" evidence="1">
    <location>
        <begin position="95"/>
        <end position="104"/>
    </location>
</feature>
<name>A0A9P6QEY8_9FUNG</name>
<dbReference type="AlphaFoldDB" id="A0A9P6QEY8"/>
<comment type="caution">
    <text evidence="2">The sequence shown here is derived from an EMBL/GenBank/DDBJ whole genome shotgun (WGS) entry which is preliminary data.</text>
</comment>
<sequence>MHANNGGPQSAGHSSDHNAHHHYHHQHSPSSSSGSGSDDDLDAEAAQSGHPVTVVFEEPNWVERHLRKTKAYAIAQRAFDQQEAMEAAEAAESEAIGRMREQQA</sequence>
<gene>
    <name evidence="2" type="ORF">DFQ27_001504</name>
</gene>
<dbReference type="EMBL" id="JAAAJB010000150">
    <property type="protein sequence ID" value="KAG0264029.1"/>
    <property type="molecule type" value="Genomic_DNA"/>
</dbReference>
<protein>
    <submittedName>
        <fullName evidence="2">Uncharacterized protein</fullName>
    </submittedName>
</protein>
<evidence type="ECO:0000313" key="2">
    <source>
        <dbReference type="EMBL" id="KAG0264029.1"/>
    </source>
</evidence>
<feature type="region of interest" description="Disordered" evidence="1">
    <location>
        <begin position="1"/>
        <end position="56"/>
    </location>
</feature>
<evidence type="ECO:0000256" key="1">
    <source>
        <dbReference type="SAM" id="MobiDB-lite"/>
    </source>
</evidence>
<keyword evidence="3" id="KW-1185">Reference proteome</keyword>